<comment type="caution">
    <text evidence="1">The sequence shown here is derived from an EMBL/GenBank/DDBJ whole genome shotgun (WGS) entry which is preliminary data.</text>
</comment>
<name>A0ABQ1F4D0_9BACL</name>
<sequence length="59" mass="6889">MDDARARLRGAEAKANATPYSSAEWHTALSNMDYLSEKNGYVALRDKLYKRDRILWREL</sequence>
<protein>
    <submittedName>
        <fullName evidence="1">Uncharacterized protein</fullName>
    </submittedName>
</protein>
<evidence type="ECO:0000313" key="2">
    <source>
        <dbReference type="Proteomes" id="UP000615455"/>
    </source>
</evidence>
<proteinExistence type="predicted"/>
<dbReference type="Proteomes" id="UP000615455">
    <property type="component" value="Unassembled WGS sequence"/>
</dbReference>
<keyword evidence="2" id="KW-1185">Reference proteome</keyword>
<organism evidence="1 2">
    <name type="scientific">Paenibacillus marchantiophytorum</name>
    <dbReference type="NCBI Taxonomy" id="1619310"/>
    <lineage>
        <taxon>Bacteria</taxon>
        <taxon>Bacillati</taxon>
        <taxon>Bacillota</taxon>
        <taxon>Bacilli</taxon>
        <taxon>Bacillales</taxon>
        <taxon>Paenibacillaceae</taxon>
        <taxon>Paenibacillus</taxon>
    </lineage>
</organism>
<gene>
    <name evidence="1" type="ORF">GCM10008018_51050</name>
</gene>
<accession>A0ABQ1F4D0</accession>
<dbReference type="EMBL" id="BMHE01000034">
    <property type="protein sequence ID" value="GFZ98630.1"/>
    <property type="molecule type" value="Genomic_DNA"/>
</dbReference>
<reference evidence="2" key="1">
    <citation type="journal article" date="2019" name="Int. J. Syst. Evol. Microbiol.">
        <title>The Global Catalogue of Microorganisms (GCM) 10K type strain sequencing project: providing services to taxonomists for standard genome sequencing and annotation.</title>
        <authorList>
            <consortium name="The Broad Institute Genomics Platform"/>
            <consortium name="The Broad Institute Genome Sequencing Center for Infectious Disease"/>
            <person name="Wu L."/>
            <person name="Ma J."/>
        </authorList>
    </citation>
    <scope>NUCLEOTIDE SEQUENCE [LARGE SCALE GENOMIC DNA]</scope>
    <source>
        <strain evidence="2">CGMCC 1.15043</strain>
    </source>
</reference>
<evidence type="ECO:0000313" key="1">
    <source>
        <dbReference type="EMBL" id="GFZ98630.1"/>
    </source>
</evidence>